<accession>A0ABY1SGW7</accession>
<reference evidence="1 2" key="1">
    <citation type="submission" date="2017-06" db="EMBL/GenBank/DDBJ databases">
        <authorList>
            <person name="Varghese N."/>
            <person name="Submissions S."/>
        </authorList>
    </citation>
    <scope>NUCLEOTIDE SEQUENCE [LARGE SCALE GENOMIC DNA]</scope>
    <source>
        <strain evidence="1 2">DSM 19840</strain>
    </source>
</reference>
<dbReference type="Proteomes" id="UP000198337">
    <property type="component" value="Unassembled WGS sequence"/>
</dbReference>
<sequence length="362" mass="40907">MDILYKRLLFFTMALVIGHMVTAQERVSKKVTKSYAFATGDELHLENKYGNVTVYGWSKNEVSITVHMTVTHKKKENAIELLQRIAPIIKSGDNYLSVSYEIADKNSGFFANLFEKANPFDFDRSNVQIDYNVHMPFKTILNISNKFGDVLIEDWDGILIADIQHGDIYINRNITKAELSLKYGKLKAKNIINSNITLNNGELDMDDAYTMYINSSGSAIRIQSSSNLELLSNKDEITLQSVENIKGSLKFSNLVLHELKSNVILDMKIADFKIHQILNQNSKIDIEQESSEVSLNISHFAHQFSAVLEEGLVRLPKTFYDVDSKMLDNGKKLREINAKYGNNGNGKITITGKKGVVLLKEI</sequence>
<evidence type="ECO:0000313" key="2">
    <source>
        <dbReference type="Proteomes" id="UP000198337"/>
    </source>
</evidence>
<gene>
    <name evidence="1" type="ORF">SAMN04488009_2033</name>
</gene>
<evidence type="ECO:0008006" key="3">
    <source>
        <dbReference type="Google" id="ProtNLM"/>
    </source>
</evidence>
<protein>
    <recommendedName>
        <fullName evidence="3">Adhesin domain-containing protein</fullName>
    </recommendedName>
</protein>
<organism evidence="1 2">
    <name type="scientific">Maribacter sedimenticola</name>
    <dbReference type="NCBI Taxonomy" id="228956"/>
    <lineage>
        <taxon>Bacteria</taxon>
        <taxon>Pseudomonadati</taxon>
        <taxon>Bacteroidota</taxon>
        <taxon>Flavobacteriia</taxon>
        <taxon>Flavobacteriales</taxon>
        <taxon>Flavobacteriaceae</taxon>
        <taxon>Maribacter</taxon>
    </lineage>
</organism>
<proteinExistence type="predicted"/>
<dbReference type="RefSeq" id="WP_143815188.1">
    <property type="nucleotide sequence ID" value="NZ_FZNV01000002.1"/>
</dbReference>
<name>A0ABY1SGW7_9FLAO</name>
<evidence type="ECO:0000313" key="1">
    <source>
        <dbReference type="EMBL" id="SNR47493.1"/>
    </source>
</evidence>
<keyword evidence="2" id="KW-1185">Reference proteome</keyword>
<comment type="caution">
    <text evidence="1">The sequence shown here is derived from an EMBL/GenBank/DDBJ whole genome shotgun (WGS) entry which is preliminary data.</text>
</comment>
<dbReference type="EMBL" id="FZNV01000002">
    <property type="protein sequence ID" value="SNR47493.1"/>
    <property type="molecule type" value="Genomic_DNA"/>
</dbReference>